<accession>A0A2G5P9K7</accession>
<name>A0A2G5P9K7_9MYCO</name>
<evidence type="ECO:0000259" key="4">
    <source>
        <dbReference type="Pfam" id="PF21043"/>
    </source>
</evidence>
<proteinExistence type="predicted"/>
<dbReference type="EMBL" id="PDCN02000014">
    <property type="protein sequence ID" value="PIB74750.1"/>
    <property type="molecule type" value="Genomic_DNA"/>
</dbReference>
<feature type="domain" description="Rv3651-like N-terminal" evidence="2">
    <location>
        <begin position="6"/>
        <end position="96"/>
    </location>
</feature>
<dbReference type="Pfam" id="PF18007">
    <property type="entry name" value="Rv3651-like_N"/>
    <property type="match status" value="1"/>
</dbReference>
<evidence type="ECO:0000313" key="6">
    <source>
        <dbReference type="Proteomes" id="UP000230551"/>
    </source>
</evidence>
<dbReference type="Proteomes" id="UP000230551">
    <property type="component" value="Unassembled WGS sequence"/>
</dbReference>
<evidence type="ECO:0000259" key="2">
    <source>
        <dbReference type="Pfam" id="PF18007"/>
    </source>
</evidence>
<evidence type="ECO:0008006" key="7">
    <source>
        <dbReference type="Google" id="ProtNLM"/>
    </source>
</evidence>
<feature type="region of interest" description="Disordered" evidence="1">
    <location>
        <begin position="335"/>
        <end position="355"/>
    </location>
</feature>
<dbReference type="InterPro" id="IPR048578">
    <property type="entry name" value="Rv3651-like_C"/>
</dbReference>
<evidence type="ECO:0000313" key="5">
    <source>
        <dbReference type="EMBL" id="PIB74750.1"/>
    </source>
</evidence>
<organism evidence="5 6">
    <name type="scientific">Mycolicibacterium brumae</name>
    <dbReference type="NCBI Taxonomy" id="85968"/>
    <lineage>
        <taxon>Bacteria</taxon>
        <taxon>Bacillati</taxon>
        <taxon>Actinomycetota</taxon>
        <taxon>Actinomycetes</taxon>
        <taxon>Mycobacteriales</taxon>
        <taxon>Mycobacteriaceae</taxon>
        <taxon>Mycolicibacterium</taxon>
    </lineage>
</organism>
<dbReference type="InterPro" id="IPR041439">
    <property type="entry name" value="Rv3651-like_middle"/>
</dbReference>
<evidence type="ECO:0000259" key="3">
    <source>
        <dbReference type="Pfam" id="PF18621"/>
    </source>
</evidence>
<dbReference type="Pfam" id="PF18621">
    <property type="entry name" value="Rv3651-like_middle"/>
    <property type="match status" value="1"/>
</dbReference>
<gene>
    <name evidence="5" type="ORF">CQY22_011505</name>
</gene>
<dbReference type="AlphaFoldDB" id="A0A2G5P9K7"/>
<feature type="domain" description="Rv3651-like C-terminal" evidence="4">
    <location>
        <begin position="220"/>
        <end position="331"/>
    </location>
</feature>
<dbReference type="Pfam" id="PF21043">
    <property type="entry name" value="Rv3651-like_C"/>
    <property type="match status" value="1"/>
</dbReference>
<sequence length="355" mass="38591">MTMQHEWLLLETLGSEPAVVADGTARKDFIPISDYLRKSAHLSAVQTAVSETITTRTGLDSLTPKQKKIIRTAPVVMSDGRVHGVQLWLGPANAEPAERPQVGTVKWNLSTGVASSSSQAVAVRGGDPDAEPLQIRAFADDLPVGPLTEGEIKLIATVLRRIPGETVSGTLEIRRADGEPVSEAFAARMMLEEGDDGSDQLIGRSMTWVCPPDPDYVEPDSLARRLLEGMAVPGTQRAIVDLTSWKTLKWLDEPSTEYDWRSQVVHHGDGPVRERMEKEFASGSTSGVIRLANHVGDWVRLKTTIHRIEIEPGVFAGLVSVRRATDAEVAAELTPAPVEPKTEQLPLIDAPAPER</sequence>
<feature type="domain" description="Rv3651-like middle" evidence="3">
    <location>
        <begin position="102"/>
        <end position="208"/>
    </location>
</feature>
<comment type="caution">
    <text evidence="5">The sequence shown here is derived from an EMBL/GenBank/DDBJ whole genome shotgun (WGS) entry which is preliminary data.</text>
</comment>
<protein>
    <recommendedName>
        <fullName evidence="7">Rv3651-like N-terminal domain-containing protein</fullName>
    </recommendedName>
</protein>
<reference evidence="5 6" key="1">
    <citation type="journal article" date="2017" name="Infect. Genet. Evol.">
        <title>The new phylogeny of the genus Mycobacterium: The old and the news.</title>
        <authorList>
            <person name="Tortoli E."/>
            <person name="Fedrizzi T."/>
            <person name="Meehan C.J."/>
            <person name="Trovato A."/>
            <person name="Grottola A."/>
            <person name="Giacobazzi E."/>
            <person name="Serpini G.F."/>
            <person name="Tagliazucchi S."/>
            <person name="Fabio A."/>
            <person name="Bettua C."/>
            <person name="Bertorelli R."/>
            <person name="Frascaro F."/>
            <person name="De Sanctis V."/>
            <person name="Pecorari M."/>
            <person name="Jousson O."/>
            <person name="Segata N."/>
            <person name="Cirillo D.M."/>
        </authorList>
    </citation>
    <scope>NUCLEOTIDE SEQUENCE [LARGE SCALE GENOMIC DNA]</scope>
    <source>
        <strain evidence="5 6">CIP1034565</strain>
    </source>
</reference>
<dbReference type="InterPro" id="IPR041458">
    <property type="entry name" value="Rv3651-like_N"/>
</dbReference>
<keyword evidence="6" id="KW-1185">Reference proteome</keyword>
<evidence type="ECO:0000256" key="1">
    <source>
        <dbReference type="SAM" id="MobiDB-lite"/>
    </source>
</evidence>